<reference evidence="2 3" key="1">
    <citation type="submission" date="2019-08" db="EMBL/GenBank/DDBJ databases">
        <title>Genome sequence of Gillisia hiemivivida IC154 (type strain).</title>
        <authorList>
            <person name="Bowman J.P."/>
        </authorList>
    </citation>
    <scope>NUCLEOTIDE SEQUENCE [LARGE SCALE GENOMIC DNA]</scope>
    <source>
        <strain evidence="2 3">IC154</strain>
    </source>
</reference>
<evidence type="ECO:0000256" key="1">
    <source>
        <dbReference type="SAM" id="Phobius"/>
    </source>
</evidence>
<evidence type="ECO:0000313" key="2">
    <source>
        <dbReference type="EMBL" id="TXD91672.1"/>
    </source>
</evidence>
<protein>
    <submittedName>
        <fullName evidence="2">Uncharacterized protein</fullName>
    </submittedName>
</protein>
<gene>
    <name evidence="2" type="ORF">ES724_16280</name>
</gene>
<dbReference type="Proteomes" id="UP000321367">
    <property type="component" value="Unassembled WGS sequence"/>
</dbReference>
<keyword evidence="1" id="KW-0472">Membrane</keyword>
<evidence type="ECO:0000313" key="3">
    <source>
        <dbReference type="Proteomes" id="UP000321367"/>
    </source>
</evidence>
<dbReference type="OrthoDB" id="1451530at2"/>
<sequence>MNHNIKKAATAGAKLWAAKKGLGLTGSVLKLGLFAGAGYLAYTFFRDHKDDIKDKLDEMTCNY</sequence>
<dbReference type="AlphaFoldDB" id="A0A5C6ZNN8"/>
<keyword evidence="3" id="KW-1185">Reference proteome</keyword>
<keyword evidence="1" id="KW-0812">Transmembrane</keyword>
<organism evidence="2 3">
    <name type="scientific">Gillisia hiemivivida</name>
    <dbReference type="NCBI Taxonomy" id="291190"/>
    <lineage>
        <taxon>Bacteria</taxon>
        <taxon>Pseudomonadati</taxon>
        <taxon>Bacteroidota</taxon>
        <taxon>Flavobacteriia</taxon>
        <taxon>Flavobacteriales</taxon>
        <taxon>Flavobacteriaceae</taxon>
        <taxon>Gillisia</taxon>
    </lineage>
</organism>
<comment type="caution">
    <text evidence="2">The sequence shown here is derived from an EMBL/GenBank/DDBJ whole genome shotgun (WGS) entry which is preliminary data.</text>
</comment>
<accession>A0A5C6ZNN8</accession>
<keyword evidence="1" id="KW-1133">Transmembrane helix</keyword>
<dbReference type="EMBL" id="VORY01000039">
    <property type="protein sequence ID" value="TXD91672.1"/>
    <property type="molecule type" value="Genomic_DNA"/>
</dbReference>
<proteinExistence type="predicted"/>
<feature type="transmembrane region" description="Helical" evidence="1">
    <location>
        <begin position="24"/>
        <end position="45"/>
    </location>
</feature>
<name>A0A5C6ZNN8_9FLAO</name>
<dbReference type="RefSeq" id="WP_146935004.1">
    <property type="nucleotide sequence ID" value="NZ_CBCSHZ010000043.1"/>
</dbReference>